<evidence type="ECO:0000313" key="2">
    <source>
        <dbReference type="Proteomes" id="UP001500212"/>
    </source>
</evidence>
<comment type="caution">
    <text evidence="1">The sequence shown here is derived from an EMBL/GenBank/DDBJ whole genome shotgun (WGS) entry which is preliminary data.</text>
</comment>
<dbReference type="EMBL" id="BAABHJ010000002">
    <property type="protein sequence ID" value="GAA4603298.1"/>
    <property type="molecule type" value="Genomic_DNA"/>
</dbReference>
<evidence type="ECO:0008006" key="3">
    <source>
        <dbReference type="Google" id="ProtNLM"/>
    </source>
</evidence>
<keyword evidence="2" id="KW-1185">Reference proteome</keyword>
<dbReference type="Proteomes" id="UP001500212">
    <property type="component" value="Unassembled WGS sequence"/>
</dbReference>
<sequence>MLVDGRVAATWTARDQRLRVTPLRPLAIPEREAIEEEAHDLATFLDEGIEHVEITAAHADR</sequence>
<name>A0ABP8TE57_9ACTN</name>
<protein>
    <recommendedName>
        <fullName evidence="3">Winged helix DNA-binding domain-containing protein</fullName>
    </recommendedName>
</protein>
<dbReference type="Pfam" id="PF06224">
    <property type="entry name" value="AlkZ-like"/>
    <property type="match status" value="1"/>
</dbReference>
<dbReference type="InterPro" id="IPR009351">
    <property type="entry name" value="AlkZ-like"/>
</dbReference>
<gene>
    <name evidence="1" type="ORF">GCM10023195_10800</name>
</gene>
<organism evidence="1 2">
    <name type="scientific">Actinoallomurus liliacearum</name>
    <dbReference type="NCBI Taxonomy" id="1080073"/>
    <lineage>
        <taxon>Bacteria</taxon>
        <taxon>Bacillati</taxon>
        <taxon>Actinomycetota</taxon>
        <taxon>Actinomycetes</taxon>
        <taxon>Streptosporangiales</taxon>
        <taxon>Thermomonosporaceae</taxon>
        <taxon>Actinoallomurus</taxon>
    </lineage>
</organism>
<accession>A0ABP8TE57</accession>
<proteinExistence type="predicted"/>
<reference evidence="2" key="1">
    <citation type="journal article" date="2019" name="Int. J. Syst. Evol. Microbiol.">
        <title>The Global Catalogue of Microorganisms (GCM) 10K type strain sequencing project: providing services to taxonomists for standard genome sequencing and annotation.</title>
        <authorList>
            <consortium name="The Broad Institute Genomics Platform"/>
            <consortium name="The Broad Institute Genome Sequencing Center for Infectious Disease"/>
            <person name="Wu L."/>
            <person name="Ma J."/>
        </authorList>
    </citation>
    <scope>NUCLEOTIDE SEQUENCE [LARGE SCALE GENOMIC DNA]</scope>
    <source>
        <strain evidence="2">JCM 17938</strain>
    </source>
</reference>
<evidence type="ECO:0000313" key="1">
    <source>
        <dbReference type="EMBL" id="GAA4603298.1"/>
    </source>
</evidence>